<evidence type="ECO:0000256" key="1">
    <source>
        <dbReference type="SAM" id="MobiDB-lite"/>
    </source>
</evidence>
<protein>
    <submittedName>
        <fullName evidence="2">Uncharacterized protein</fullName>
    </submittedName>
</protein>
<reference evidence="2 3" key="1">
    <citation type="submission" date="2018-04" db="EMBL/GenBank/DDBJ databases">
        <title>The genome of golden apple snail Pomacea canaliculata provides insight into stress tolerance and invasive adaptation.</title>
        <authorList>
            <person name="Liu C."/>
            <person name="Liu B."/>
            <person name="Ren Y."/>
            <person name="Zhang Y."/>
            <person name="Wang H."/>
            <person name="Li S."/>
            <person name="Jiang F."/>
            <person name="Yin L."/>
            <person name="Zhang G."/>
            <person name="Qian W."/>
            <person name="Fan W."/>
        </authorList>
    </citation>
    <scope>NUCLEOTIDE SEQUENCE [LARGE SCALE GENOMIC DNA]</scope>
    <source>
        <strain evidence="2">SZHN2017</strain>
        <tissue evidence="2">Muscle</tissue>
    </source>
</reference>
<dbReference type="Proteomes" id="UP000245119">
    <property type="component" value="Linkage Group LG6"/>
</dbReference>
<evidence type="ECO:0000313" key="2">
    <source>
        <dbReference type="EMBL" id="PVD28745.1"/>
    </source>
</evidence>
<name>A0A2T7P5P0_POMCA</name>
<feature type="region of interest" description="Disordered" evidence="1">
    <location>
        <begin position="120"/>
        <end position="168"/>
    </location>
</feature>
<dbReference type="EMBL" id="PZQS01000006">
    <property type="protein sequence ID" value="PVD28745.1"/>
    <property type="molecule type" value="Genomic_DNA"/>
</dbReference>
<gene>
    <name evidence="2" type="ORF">C0Q70_11339</name>
</gene>
<comment type="caution">
    <text evidence="2">The sequence shown here is derived from an EMBL/GenBank/DDBJ whole genome shotgun (WGS) entry which is preliminary data.</text>
</comment>
<proteinExistence type="predicted"/>
<evidence type="ECO:0000313" key="3">
    <source>
        <dbReference type="Proteomes" id="UP000245119"/>
    </source>
</evidence>
<dbReference type="AlphaFoldDB" id="A0A2T7P5P0"/>
<organism evidence="2 3">
    <name type="scientific">Pomacea canaliculata</name>
    <name type="common">Golden apple snail</name>
    <dbReference type="NCBI Taxonomy" id="400727"/>
    <lineage>
        <taxon>Eukaryota</taxon>
        <taxon>Metazoa</taxon>
        <taxon>Spiralia</taxon>
        <taxon>Lophotrochozoa</taxon>
        <taxon>Mollusca</taxon>
        <taxon>Gastropoda</taxon>
        <taxon>Caenogastropoda</taxon>
        <taxon>Architaenioglossa</taxon>
        <taxon>Ampullarioidea</taxon>
        <taxon>Ampullariidae</taxon>
        <taxon>Pomacea</taxon>
    </lineage>
</organism>
<feature type="compositionally biased region" description="Polar residues" evidence="1">
    <location>
        <begin position="14"/>
        <end position="25"/>
    </location>
</feature>
<feature type="region of interest" description="Disordered" evidence="1">
    <location>
        <begin position="1"/>
        <end position="30"/>
    </location>
</feature>
<sequence>MGGDDGKKGGSKGQQHVQEATTRDSSPPLWLHAKSSALKTRDRISESVIRGTVPVLGGRNGFLRKGITDITSAAYSTPRRGYAGPHKNDCLPVSFSVPESPEVLQAVEVQPLNDTDEAQIPSCQAPVEPPSQENAPAKDKAKQYRPKKQQLLQKELKKRQRTGTEESPLISEYLESCITLNRNNTELVKLKI</sequence>
<keyword evidence="3" id="KW-1185">Reference proteome</keyword>
<accession>A0A2T7P5P0</accession>